<dbReference type="PANTHER" id="PTHR13318:SF92">
    <property type="entry name" value="F-BOX_LRR-REPEAT PROTEIN 8-RELATED"/>
    <property type="match status" value="1"/>
</dbReference>
<dbReference type="Pfam" id="PF18511">
    <property type="entry name" value="F-box_5"/>
    <property type="match status" value="1"/>
</dbReference>
<dbReference type="OrthoDB" id="27842at2759"/>
<feature type="domain" description="F-box" evidence="1">
    <location>
        <begin position="38"/>
        <end position="78"/>
    </location>
</feature>
<name>A0A8T2UJY4_CERRI</name>
<dbReference type="InterPro" id="IPR006553">
    <property type="entry name" value="Leu-rich_rpt_Cys-con_subtyp"/>
</dbReference>
<dbReference type="InterPro" id="IPR032675">
    <property type="entry name" value="LRR_dom_sf"/>
</dbReference>
<accession>A0A8T2UJY4</accession>
<sequence>MGQASSTSASKSLPEIRISNADWASQAVAECEDLSLGLSDECLGCVFQKLLPKDRNACSLVCKRWHQVEAKSRDRLALKAQQSLDALLVPLFSRFEFISSLCLKCSRKETSIDDNAIVLVGLHCKNLTSLKLKSCKAITDTGIAQFAKSCGSLKKFSCASCVFGSKGLNILLQNSPKLADLSVKRLRRLRDNPEAIFPGAAKIQRLCLKEILSAHLFGTLIAGSKSIHTLVLARNPGVWDQFFELIAGHLPELVELHVETLDMGDGALRAISKCSKLEVLYVSKVANCSDYGYSAIASGCKNLRKLHIDDRKIGKVGDEGLLAVGKYSSELQELVLIGTDVSIRSLDLITSNCSKLERIALCNSDTVGDNELFCIAEKCWSLRKLCIKNCPVTDRGLEAFAGDGCPNLSKVKVKKCKDVTMASGALLLRNRARLAVSLDVPTLPDETLHPENARTEVGVIRSPTSLFCSRYPLNKNRIVLAASKFFRRFPKQS</sequence>
<evidence type="ECO:0000313" key="2">
    <source>
        <dbReference type="EMBL" id="KAH7432649.1"/>
    </source>
</evidence>
<dbReference type="InterPro" id="IPR001810">
    <property type="entry name" value="F-box_dom"/>
</dbReference>
<dbReference type="SUPFAM" id="SSF52047">
    <property type="entry name" value="RNI-like"/>
    <property type="match status" value="1"/>
</dbReference>
<dbReference type="InterPro" id="IPR001611">
    <property type="entry name" value="Leu-rich_rpt"/>
</dbReference>
<dbReference type="OMA" id="EMSCIAS"/>
<evidence type="ECO:0000259" key="1">
    <source>
        <dbReference type="SMART" id="SM00256"/>
    </source>
</evidence>
<comment type="caution">
    <text evidence="2">The sequence shown here is derived from an EMBL/GenBank/DDBJ whole genome shotgun (WGS) entry which is preliminary data.</text>
</comment>
<dbReference type="EMBL" id="CM035412">
    <property type="protein sequence ID" value="KAH7432649.1"/>
    <property type="molecule type" value="Genomic_DNA"/>
</dbReference>
<dbReference type="SUPFAM" id="SSF81383">
    <property type="entry name" value="F-box domain"/>
    <property type="match status" value="1"/>
</dbReference>
<dbReference type="SMART" id="SM00367">
    <property type="entry name" value="LRR_CC"/>
    <property type="match status" value="7"/>
</dbReference>
<dbReference type="PANTHER" id="PTHR13318">
    <property type="entry name" value="PARTNER OF PAIRED, ISOFORM B-RELATED"/>
    <property type="match status" value="1"/>
</dbReference>
<organism evidence="2 3">
    <name type="scientific">Ceratopteris richardii</name>
    <name type="common">Triangle waterfern</name>
    <dbReference type="NCBI Taxonomy" id="49495"/>
    <lineage>
        <taxon>Eukaryota</taxon>
        <taxon>Viridiplantae</taxon>
        <taxon>Streptophyta</taxon>
        <taxon>Embryophyta</taxon>
        <taxon>Tracheophyta</taxon>
        <taxon>Polypodiopsida</taxon>
        <taxon>Polypodiidae</taxon>
        <taxon>Polypodiales</taxon>
        <taxon>Pteridineae</taxon>
        <taxon>Pteridaceae</taxon>
        <taxon>Parkerioideae</taxon>
        <taxon>Ceratopteris</taxon>
    </lineage>
</organism>
<dbReference type="SMART" id="SM00256">
    <property type="entry name" value="FBOX"/>
    <property type="match status" value="1"/>
</dbReference>
<dbReference type="FunFam" id="1.20.1280.50:FF:000023">
    <property type="entry name" value="F-box/LRR-repeat protein 4"/>
    <property type="match status" value="1"/>
</dbReference>
<dbReference type="InterPro" id="IPR036047">
    <property type="entry name" value="F-box-like_dom_sf"/>
</dbReference>
<dbReference type="Gene3D" id="1.20.1280.50">
    <property type="match status" value="1"/>
</dbReference>
<keyword evidence="3" id="KW-1185">Reference proteome</keyword>
<proteinExistence type="predicted"/>
<protein>
    <recommendedName>
        <fullName evidence="1">F-box domain-containing protein</fullName>
    </recommendedName>
</protein>
<dbReference type="InterPro" id="IPR041567">
    <property type="entry name" value="COI1_F-box"/>
</dbReference>
<dbReference type="GO" id="GO:0031146">
    <property type="term" value="P:SCF-dependent proteasomal ubiquitin-dependent protein catabolic process"/>
    <property type="evidence" value="ECO:0007669"/>
    <property type="project" value="TreeGrafter"/>
</dbReference>
<dbReference type="CDD" id="cd22159">
    <property type="entry name" value="F-box_AtTIR1-like"/>
    <property type="match status" value="1"/>
</dbReference>
<dbReference type="InterPro" id="IPR057207">
    <property type="entry name" value="FBXL15_LRR"/>
</dbReference>
<dbReference type="Proteomes" id="UP000825935">
    <property type="component" value="Chromosome 7"/>
</dbReference>
<dbReference type="Pfam" id="PF13516">
    <property type="entry name" value="LRR_6"/>
    <property type="match status" value="1"/>
</dbReference>
<dbReference type="Gene3D" id="3.80.10.10">
    <property type="entry name" value="Ribonuclease Inhibitor"/>
    <property type="match status" value="2"/>
</dbReference>
<evidence type="ECO:0000313" key="3">
    <source>
        <dbReference type="Proteomes" id="UP000825935"/>
    </source>
</evidence>
<gene>
    <name evidence="2" type="ORF">KP509_07G032200</name>
</gene>
<dbReference type="AlphaFoldDB" id="A0A8T2UJY4"/>
<dbReference type="Pfam" id="PF25372">
    <property type="entry name" value="DUF7885"/>
    <property type="match status" value="1"/>
</dbReference>
<reference evidence="2" key="1">
    <citation type="submission" date="2021-08" db="EMBL/GenBank/DDBJ databases">
        <title>WGS assembly of Ceratopteris richardii.</title>
        <authorList>
            <person name="Marchant D.B."/>
            <person name="Chen G."/>
            <person name="Jenkins J."/>
            <person name="Shu S."/>
            <person name="Leebens-Mack J."/>
            <person name="Grimwood J."/>
            <person name="Schmutz J."/>
            <person name="Soltis P."/>
            <person name="Soltis D."/>
            <person name="Chen Z.-H."/>
        </authorList>
    </citation>
    <scope>NUCLEOTIDE SEQUENCE</scope>
    <source>
        <strain evidence="2">Whitten #5841</strain>
        <tissue evidence="2">Leaf</tissue>
    </source>
</reference>
<dbReference type="GO" id="GO:0019005">
    <property type="term" value="C:SCF ubiquitin ligase complex"/>
    <property type="evidence" value="ECO:0007669"/>
    <property type="project" value="TreeGrafter"/>
</dbReference>